<protein>
    <submittedName>
        <fullName evidence="7">Uncharacterized protein</fullName>
    </submittedName>
</protein>
<evidence type="ECO:0000256" key="5">
    <source>
        <dbReference type="ARBA" id="ARBA00023136"/>
    </source>
</evidence>
<sequence>MALASKPTPTSTTDEALLYIRAHRSEQTPGQDEIDIRRLKRKIDLYVITFLTLCYMLNFLDKVLSNILGGLTSFAFQHVGSGAAMAGWRVMFLVLGILTILTGLLVAFYVPNTPMTASFLSPAEKLALLRHVQGNQTGISSPKNFHPSQILEACLDFQIWAVCAIVLLQSVGGGVITTYSAQLIRGFGFTSKEAALLNMPSGMINILSSLTCGLLTRHLTPSSLSTTLLTLPASLLASPITSRPTLLAGIYLVNFITGVQPLDFQ</sequence>
<dbReference type="InterPro" id="IPR036259">
    <property type="entry name" value="MFS_trans_sf"/>
</dbReference>
<dbReference type="PANTHER" id="PTHR43791:SF40">
    <property type="entry name" value="THIAMINE PATHWAY TRANSPORTER THI73"/>
    <property type="match status" value="1"/>
</dbReference>
<proteinExistence type="predicted"/>
<evidence type="ECO:0000256" key="1">
    <source>
        <dbReference type="ARBA" id="ARBA00004141"/>
    </source>
</evidence>
<evidence type="ECO:0000313" key="8">
    <source>
        <dbReference type="Proteomes" id="UP001305779"/>
    </source>
</evidence>
<feature type="transmembrane region" description="Helical" evidence="6">
    <location>
        <begin position="157"/>
        <end position="179"/>
    </location>
</feature>
<reference evidence="7 8" key="1">
    <citation type="journal article" date="2023" name="G3 (Bethesda)">
        <title>A chromosome-level genome assembly of Zasmidium syzygii isolated from banana leaves.</title>
        <authorList>
            <person name="van Westerhoven A.C."/>
            <person name="Mehrabi R."/>
            <person name="Talebi R."/>
            <person name="Steentjes M.B.F."/>
            <person name="Corcolon B."/>
            <person name="Chong P.A."/>
            <person name="Kema G.H.J."/>
            <person name="Seidl M.F."/>
        </authorList>
    </citation>
    <scope>NUCLEOTIDE SEQUENCE [LARGE SCALE GENOMIC DNA]</scope>
    <source>
        <strain evidence="7 8">P124</strain>
    </source>
</reference>
<gene>
    <name evidence="7" type="ORF">PRZ48_010612</name>
</gene>
<dbReference type="Pfam" id="PF07690">
    <property type="entry name" value="MFS_1"/>
    <property type="match status" value="1"/>
</dbReference>
<keyword evidence="5 6" id="KW-0472">Membrane</keyword>
<evidence type="ECO:0000256" key="3">
    <source>
        <dbReference type="ARBA" id="ARBA00022692"/>
    </source>
</evidence>
<comment type="subcellular location">
    <subcellularLocation>
        <location evidence="1">Membrane</location>
        <topology evidence="1">Multi-pass membrane protein</topology>
    </subcellularLocation>
</comment>
<keyword evidence="8" id="KW-1185">Reference proteome</keyword>
<keyword evidence="2" id="KW-0813">Transport</keyword>
<evidence type="ECO:0000313" key="7">
    <source>
        <dbReference type="EMBL" id="KAK4497956.1"/>
    </source>
</evidence>
<name>A0ABR0E957_ZASCE</name>
<organism evidence="7 8">
    <name type="scientific">Zasmidium cellare</name>
    <name type="common">Wine cellar mold</name>
    <name type="synonym">Racodium cellare</name>
    <dbReference type="NCBI Taxonomy" id="395010"/>
    <lineage>
        <taxon>Eukaryota</taxon>
        <taxon>Fungi</taxon>
        <taxon>Dikarya</taxon>
        <taxon>Ascomycota</taxon>
        <taxon>Pezizomycotina</taxon>
        <taxon>Dothideomycetes</taxon>
        <taxon>Dothideomycetidae</taxon>
        <taxon>Mycosphaerellales</taxon>
        <taxon>Mycosphaerellaceae</taxon>
        <taxon>Zasmidium</taxon>
    </lineage>
</organism>
<feature type="transmembrane region" description="Helical" evidence="6">
    <location>
        <begin position="92"/>
        <end position="110"/>
    </location>
</feature>
<dbReference type="PANTHER" id="PTHR43791">
    <property type="entry name" value="PERMEASE-RELATED"/>
    <property type="match status" value="1"/>
</dbReference>
<dbReference type="EMBL" id="JAXOVC010000008">
    <property type="protein sequence ID" value="KAK4497956.1"/>
    <property type="molecule type" value="Genomic_DNA"/>
</dbReference>
<keyword evidence="4 6" id="KW-1133">Transmembrane helix</keyword>
<feature type="transmembrane region" description="Helical" evidence="6">
    <location>
        <begin position="43"/>
        <end position="60"/>
    </location>
</feature>
<dbReference type="Gene3D" id="1.20.1250.20">
    <property type="entry name" value="MFS general substrate transporter like domains"/>
    <property type="match status" value="1"/>
</dbReference>
<evidence type="ECO:0000256" key="4">
    <source>
        <dbReference type="ARBA" id="ARBA00022989"/>
    </source>
</evidence>
<dbReference type="InterPro" id="IPR011701">
    <property type="entry name" value="MFS"/>
</dbReference>
<dbReference type="Proteomes" id="UP001305779">
    <property type="component" value="Unassembled WGS sequence"/>
</dbReference>
<comment type="caution">
    <text evidence="7">The sequence shown here is derived from an EMBL/GenBank/DDBJ whole genome shotgun (WGS) entry which is preliminary data.</text>
</comment>
<dbReference type="SUPFAM" id="SSF103473">
    <property type="entry name" value="MFS general substrate transporter"/>
    <property type="match status" value="1"/>
</dbReference>
<keyword evidence="3 6" id="KW-0812">Transmembrane</keyword>
<accession>A0ABR0E957</accession>
<evidence type="ECO:0000256" key="2">
    <source>
        <dbReference type="ARBA" id="ARBA00022448"/>
    </source>
</evidence>
<evidence type="ECO:0000256" key="6">
    <source>
        <dbReference type="SAM" id="Phobius"/>
    </source>
</evidence>